<feature type="domain" description="DEAD-box RNA helicase Q" evidence="8">
    <location>
        <begin position="15"/>
        <end position="43"/>
    </location>
</feature>
<dbReference type="PROSITE" id="PS51195">
    <property type="entry name" value="Q_MOTIF"/>
    <property type="match status" value="1"/>
</dbReference>
<feature type="domain" description="Helicase C-terminal" evidence="7">
    <location>
        <begin position="244"/>
        <end position="388"/>
    </location>
</feature>
<dbReference type="EMBL" id="CAEZYS010000118">
    <property type="protein sequence ID" value="CAB4740352.1"/>
    <property type="molecule type" value="Genomic_DNA"/>
</dbReference>
<protein>
    <submittedName>
        <fullName evidence="9">Unannotated protein</fullName>
    </submittedName>
</protein>
<name>A0A6J6SZP9_9ZZZZ</name>
<feature type="compositionally biased region" description="Basic and acidic residues" evidence="5">
    <location>
        <begin position="436"/>
        <end position="453"/>
    </location>
</feature>
<dbReference type="CDD" id="cd00268">
    <property type="entry name" value="DEADc"/>
    <property type="match status" value="1"/>
</dbReference>
<keyword evidence="4" id="KW-0067">ATP-binding</keyword>
<evidence type="ECO:0000259" key="7">
    <source>
        <dbReference type="PROSITE" id="PS51194"/>
    </source>
</evidence>
<evidence type="ECO:0000313" key="9">
    <source>
        <dbReference type="EMBL" id="CAB4740352.1"/>
    </source>
</evidence>
<dbReference type="Pfam" id="PF00271">
    <property type="entry name" value="Helicase_C"/>
    <property type="match status" value="1"/>
</dbReference>
<dbReference type="SMART" id="SM00487">
    <property type="entry name" value="DEXDc"/>
    <property type="match status" value="1"/>
</dbReference>
<reference evidence="9" key="1">
    <citation type="submission" date="2020-05" db="EMBL/GenBank/DDBJ databases">
        <authorList>
            <person name="Chiriac C."/>
            <person name="Salcher M."/>
            <person name="Ghai R."/>
            <person name="Kavagutti S V."/>
        </authorList>
    </citation>
    <scope>NUCLEOTIDE SEQUENCE</scope>
</reference>
<accession>A0A6J6SZP9</accession>
<dbReference type="CDD" id="cd18787">
    <property type="entry name" value="SF2_C_DEAD"/>
    <property type="match status" value="1"/>
</dbReference>
<dbReference type="InterPro" id="IPR050079">
    <property type="entry name" value="DEAD_box_RNA_helicase"/>
</dbReference>
<dbReference type="PANTHER" id="PTHR47959">
    <property type="entry name" value="ATP-DEPENDENT RNA HELICASE RHLE-RELATED"/>
    <property type="match status" value="1"/>
</dbReference>
<gene>
    <name evidence="9" type="ORF">UFOPK2782_00876</name>
</gene>
<evidence type="ECO:0000259" key="6">
    <source>
        <dbReference type="PROSITE" id="PS51192"/>
    </source>
</evidence>
<dbReference type="InterPro" id="IPR014001">
    <property type="entry name" value="Helicase_ATP-bd"/>
</dbReference>
<feature type="domain" description="Helicase ATP-binding" evidence="6">
    <location>
        <begin position="46"/>
        <end position="219"/>
    </location>
</feature>
<keyword evidence="2" id="KW-0378">Hydrolase</keyword>
<dbReference type="InterPro" id="IPR027417">
    <property type="entry name" value="P-loop_NTPase"/>
</dbReference>
<dbReference type="SUPFAM" id="SSF52540">
    <property type="entry name" value="P-loop containing nucleoside triphosphate hydrolases"/>
    <property type="match status" value="2"/>
</dbReference>
<evidence type="ECO:0000256" key="4">
    <source>
        <dbReference type="ARBA" id="ARBA00022840"/>
    </source>
</evidence>
<dbReference type="PROSITE" id="PS51194">
    <property type="entry name" value="HELICASE_CTER"/>
    <property type="match status" value="1"/>
</dbReference>
<evidence type="ECO:0000256" key="5">
    <source>
        <dbReference type="SAM" id="MobiDB-lite"/>
    </source>
</evidence>
<dbReference type="PANTHER" id="PTHR47959:SF13">
    <property type="entry name" value="ATP-DEPENDENT RNA HELICASE RHLE"/>
    <property type="match status" value="1"/>
</dbReference>
<dbReference type="GO" id="GO:0005829">
    <property type="term" value="C:cytosol"/>
    <property type="evidence" value="ECO:0007669"/>
    <property type="project" value="TreeGrafter"/>
</dbReference>
<dbReference type="Gene3D" id="3.40.50.300">
    <property type="entry name" value="P-loop containing nucleotide triphosphate hydrolases"/>
    <property type="match status" value="2"/>
</dbReference>
<dbReference type="GO" id="GO:0016787">
    <property type="term" value="F:hydrolase activity"/>
    <property type="evidence" value="ECO:0007669"/>
    <property type="project" value="UniProtKB-KW"/>
</dbReference>
<evidence type="ECO:0000256" key="3">
    <source>
        <dbReference type="ARBA" id="ARBA00022806"/>
    </source>
</evidence>
<feature type="compositionally biased region" description="Basic and acidic residues" evidence="5">
    <location>
        <begin position="406"/>
        <end position="425"/>
    </location>
</feature>
<dbReference type="InterPro" id="IPR011545">
    <property type="entry name" value="DEAD/DEAH_box_helicase_dom"/>
</dbReference>
<feature type="compositionally biased region" description="Basic and acidic residues" evidence="5">
    <location>
        <begin position="538"/>
        <end position="555"/>
    </location>
</feature>
<feature type="compositionally biased region" description="Basic and acidic residues" evidence="5">
    <location>
        <begin position="464"/>
        <end position="525"/>
    </location>
</feature>
<proteinExistence type="predicted"/>
<dbReference type="GO" id="GO:0003724">
    <property type="term" value="F:RNA helicase activity"/>
    <property type="evidence" value="ECO:0007669"/>
    <property type="project" value="InterPro"/>
</dbReference>
<feature type="compositionally biased region" description="Basic residues" evidence="5">
    <location>
        <begin position="583"/>
        <end position="600"/>
    </location>
</feature>
<keyword evidence="3" id="KW-0347">Helicase</keyword>
<keyword evidence="1" id="KW-0547">Nucleotide-binding</keyword>
<evidence type="ECO:0000256" key="1">
    <source>
        <dbReference type="ARBA" id="ARBA00022741"/>
    </source>
</evidence>
<dbReference type="PROSITE" id="PS51192">
    <property type="entry name" value="HELICASE_ATP_BIND_1"/>
    <property type="match status" value="1"/>
</dbReference>
<dbReference type="Pfam" id="PF00270">
    <property type="entry name" value="DEAD"/>
    <property type="match status" value="1"/>
</dbReference>
<dbReference type="InterPro" id="IPR044742">
    <property type="entry name" value="DEAD/DEAH_RhlB"/>
</dbReference>
<evidence type="ECO:0000259" key="8">
    <source>
        <dbReference type="PROSITE" id="PS51195"/>
    </source>
</evidence>
<feature type="compositionally biased region" description="Basic residues" evidence="5">
    <location>
        <begin position="426"/>
        <end position="435"/>
    </location>
</feature>
<dbReference type="GO" id="GO:0003676">
    <property type="term" value="F:nucleic acid binding"/>
    <property type="evidence" value="ECO:0007669"/>
    <property type="project" value="InterPro"/>
</dbReference>
<dbReference type="InterPro" id="IPR001650">
    <property type="entry name" value="Helicase_C-like"/>
</dbReference>
<feature type="region of interest" description="Disordered" evidence="5">
    <location>
        <begin position="401"/>
        <end position="627"/>
    </location>
</feature>
<dbReference type="InterPro" id="IPR014014">
    <property type="entry name" value="RNA_helicase_DEAD_Q_motif"/>
</dbReference>
<dbReference type="SMART" id="SM00490">
    <property type="entry name" value="HELICc"/>
    <property type="match status" value="1"/>
</dbReference>
<feature type="compositionally biased region" description="Low complexity" evidence="5">
    <location>
        <begin position="526"/>
        <end position="537"/>
    </location>
</feature>
<dbReference type="AlphaFoldDB" id="A0A6J6SZP9"/>
<dbReference type="GO" id="GO:0005524">
    <property type="term" value="F:ATP binding"/>
    <property type="evidence" value="ECO:0007669"/>
    <property type="project" value="UniProtKB-KW"/>
</dbReference>
<sequence length="627" mass="68514">MAPRDTLDVSIGIFMSFKDLGIAPALVEALDAQGITSPFPIQSATLPDAIKGRDVLGRGQTGSGKTLAFGLAMLTRLEGRTAKPHRPLGLILSPTRELAVQISDVVGPLSRKVGLSTQVVAGGLSYVGQIKALRSGVTILVATPGRLIDLIEKKHVVLDDVVITVLDEADQMADMGFLPVVKDILGQTKDDGQRLLFSATLDRDVDSLVKRFLKNPITHSLENEKSRAADMLHHVLIMDQGHKDLVATQIAAREGRTIFFVRTKHGADKLAEKMLRSGVPVGVLHGGKSQGQRTRVLAAFKDGRASALVATDVAARGIHVDDVSLVVHVDAPADHKDYLHRAGRTARAGATGVVVTLATHKQKRGIFGITNQAKVKLNEVYVRPSDPELVRVTGAQEPSGIPVIVEAEKPGRNDRGSRDRGDRGGFRRGHASNFKKRSEGGGRVGDSEKEKPVRSFRGATPAKPKYEDRPARSNRPERSDRPTREVREVREVREERPARTFRADRHPKAERFEKSDRPAKVDRFNTPKSSSKPSTRPSKFDKSDRPAKKSYKSDSRPATSTWRADTEKVERSERPDRSEGKRPPFKKASGPKKFAKKAPAKRAPLPKGTFKKAGPNKNAGKPKPRVK</sequence>
<organism evidence="9">
    <name type="scientific">freshwater metagenome</name>
    <dbReference type="NCBI Taxonomy" id="449393"/>
    <lineage>
        <taxon>unclassified sequences</taxon>
        <taxon>metagenomes</taxon>
        <taxon>ecological metagenomes</taxon>
    </lineage>
</organism>
<feature type="compositionally biased region" description="Basic and acidic residues" evidence="5">
    <location>
        <begin position="564"/>
        <end position="582"/>
    </location>
</feature>
<evidence type="ECO:0000256" key="2">
    <source>
        <dbReference type="ARBA" id="ARBA00022801"/>
    </source>
</evidence>